<dbReference type="InterPro" id="IPR020904">
    <property type="entry name" value="Sc_DH/Rdtase_CS"/>
</dbReference>
<dbReference type="Gene3D" id="3.40.50.720">
    <property type="entry name" value="NAD(P)-binding Rossmann-like Domain"/>
    <property type="match status" value="1"/>
</dbReference>
<dbReference type="PRINTS" id="PR00081">
    <property type="entry name" value="GDHRDH"/>
</dbReference>
<dbReference type="AlphaFoldDB" id="A0A9Y2NDT0"/>
<dbReference type="RefSeq" id="WP_285997498.1">
    <property type="nucleotide sequence ID" value="NZ_CP127295.1"/>
</dbReference>
<sequence length="256" mass="26425">MTPPSPFDLTGRLAVVTGARRGIGLGIAEALAAAGADIVAVSAQQEASGSEVEKRVTALGRTCTALSADFADRAAVAELADALAGLGRPVDILVNNAGTIARAPAAEHPDADWDRVITVDLTSQFTLTREVGRRMLERGRGKIVFTASLLSFQGGINVPGYAAAKSGIAGLTRALANEWAGRGVNVNAIVPGYVETDNTQALRADPGRFAAILDRIPAGRWARPEDFGGIAVFLASAASDYVHGALVPVDGGWLGR</sequence>
<accession>A0A9Y2NDT0</accession>
<dbReference type="InterPro" id="IPR002347">
    <property type="entry name" value="SDR_fam"/>
</dbReference>
<dbReference type="EMBL" id="CP127295">
    <property type="protein sequence ID" value="WIY01037.1"/>
    <property type="molecule type" value="Genomic_DNA"/>
</dbReference>
<keyword evidence="4" id="KW-1185">Reference proteome</keyword>
<name>A0A9Y2NDT0_9PSEU</name>
<dbReference type="KEGG" id="amog:QRX60_44560"/>
<protein>
    <submittedName>
        <fullName evidence="3">SDR family oxidoreductase</fullName>
    </submittedName>
</protein>
<evidence type="ECO:0000256" key="1">
    <source>
        <dbReference type="ARBA" id="ARBA00006484"/>
    </source>
</evidence>
<dbReference type="PANTHER" id="PTHR42760:SF5">
    <property type="entry name" value="2-DEHYDRO-3-DEOXY-D-GLUCONATE 5-DEHYDROGENASE"/>
    <property type="match status" value="1"/>
</dbReference>
<evidence type="ECO:0000256" key="2">
    <source>
        <dbReference type="ARBA" id="ARBA00023002"/>
    </source>
</evidence>
<gene>
    <name evidence="3" type="ORF">QRX60_44560</name>
</gene>
<dbReference type="Proteomes" id="UP001239397">
    <property type="component" value="Chromosome"/>
</dbReference>
<keyword evidence="2" id="KW-0560">Oxidoreductase</keyword>
<dbReference type="Pfam" id="PF13561">
    <property type="entry name" value="adh_short_C2"/>
    <property type="match status" value="1"/>
</dbReference>
<dbReference type="PANTHER" id="PTHR42760">
    <property type="entry name" value="SHORT-CHAIN DEHYDROGENASES/REDUCTASES FAMILY MEMBER"/>
    <property type="match status" value="1"/>
</dbReference>
<organism evidence="3 4">
    <name type="scientific">Amycolatopsis mongoliensis</name>
    <dbReference type="NCBI Taxonomy" id="715475"/>
    <lineage>
        <taxon>Bacteria</taxon>
        <taxon>Bacillati</taxon>
        <taxon>Actinomycetota</taxon>
        <taxon>Actinomycetes</taxon>
        <taxon>Pseudonocardiales</taxon>
        <taxon>Pseudonocardiaceae</taxon>
        <taxon>Amycolatopsis</taxon>
    </lineage>
</organism>
<proteinExistence type="inferred from homology"/>
<dbReference type="SUPFAM" id="SSF51735">
    <property type="entry name" value="NAD(P)-binding Rossmann-fold domains"/>
    <property type="match status" value="1"/>
</dbReference>
<dbReference type="PROSITE" id="PS00061">
    <property type="entry name" value="ADH_SHORT"/>
    <property type="match status" value="1"/>
</dbReference>
<dbReference type="FunFam" id="3.40.50.720:FF:000084">
    <property type="entry name" value="Short-chain dehydrogenase reductase"/>
    <property type="match status" value="1"/>
</dbReference>
<dbReference type="GO" id="GO:0016616">
    <property type="term" value="F:oxidoreductase activity, acting on the CH-OH group of donors, NAD or NADP as acceptor"/>
    <property type="evidence" value="ECO:0007669"/>
    <property type="project" value="TreeGrafter"/>
</dbReference>
<comment type="similarity">
    <text evidence="1">Belongs to the short-chain dehydrogenases/reductases (SDR) family.</text>
</comment>
<evidence type="ECO:0000313" key="4">
    <source>
        <dbReference type="Proteomes" id="UP001239397"/>
    </source>
</evidence>
<dbReference type="PRINTS" id="PR00080">
    <property type="entry name" value="SDRFAMILY"/>
</dbReference>
<reference evidence="3 4" key="1">
    <citation type="submission" date="2023-06" db="EMBL/GenBank/DDBJ databases">
        <authorList>
            <person name="Oyuntsetseg B."/>
            <person name="Kim S.B."/>
        </authorList>
    </citation>
    <scope>NUCLEOTIDE SEQUENCE [LARGE SCALE GENOMIC DNA]</scope>
    <source>
        <strain evidence="3 4">4-36</strain>
    </source>
</reference>
<evidence type="ECO:0000313" key="3">
    <source>
        <dbReference type="EMBL" id="WIY01037.1"/>
    </source>
</evidence>
<dbReference type="InterPro" id="IPR036291">
    <property type="entry name" value="NAD(P)-bd_dom_sf"/>
</dbReference>